<dbReference type="Proteomes" id="UP000503011">
    <property type="component" value="Chromosome"/>
</dbReference>
<evidence type="ECO:0000313" key="3">
    <source>
        <dbReference type="Proteomes" id="UP000503011"/>
    </source>
</evidence>
<evidence type="ECO:0000256" key="1">
    <source>
        <dbReference type="SAM" id="MobiDB-lite"/>
    </source>
</evidence>
<gene>
    <name evidence="2" type="ORF">Psuf_093430</name>
</gene>
<accession>A0A6F8Z0R9</accession>
<feature type="region of interest" description="Disordered" evidence="1">
    <location>
        <begin position="50"/>
        <end position="109"/>
    </location>
</feature>
<dbReference type="EMBL" id="AP022871">
    <property type="protein sequence ID" value="BCB92030.1"/>
    <property type="molecule type" value="Genomic_DNA"/>
</dbReference>
<dbReference type="AlphaFoldDB" id="A0A6F8Z0R9"/>
<proteinExistence type="predicted"/>
<reference evidence="2 3" key="2">
    <citation type="submission" date="2020-03" db="EMBL/GenBank/DDBJ databases">
        <authorList>
            <person name="Ichikawa N."/>
            <person name="Kimura A."/>
            <person name="Kitahashi Y."/>
            <person name="Uohara A."/>
        </authorList>
    </citation>
    <scope>NUCLEOTIDE SEQUENCE [LARGE SCALE GENOMIC DNA]</scope>
    <source>
        <strain evidence="2 3">NBRC 105367</strain>
    </source>
</reference>
<protein>
    <submittedName>
        <fullName evidence="2">Uncharacterized protein</fullName>
    </submittedName>
</protein>
<dbReference type="KEGG" id="psuu:Psuf_093430"/>
<organism evidence="2 3">
    <name type="scientific">Phytohabitans suffuscus</name>
    <dbReference type="NCBI Taxonomy" id="624315"/>
    <lineage>
        <taxon>Bacteria</taxon>
        <taxon>Bacillati</taxon>
        <taxon>Actinomycetota</taxon>
        <taxon>Actinomycetes</taxon>
        <taxon>Micromonosporales</taxon>
        <taxon>Micromonosporaceae</taxon>
    </lineage>
</organism>
<feature type="compositionally biased region" description="Pro residues" evidence="1">
    <location>
        <begin position="74"/>
        <end position="87"/>
    </location>
</feature>
<name>A0A6F8Z0R9_9ACTN</name>
<evidence type="ECO:0000313" key="2">
    <source>
        <dbReference type="EMBL" id="BCB92030.1"/>
    </source>
</evidence>
<keyword evidence="3" id="KW-1185">Reference proteome</keyword>
<reference evidence="2 3" key="1">
    <citation type="submission" date="2020-03" db="EMBL/GenBank/DDBJ databases">
        <title>Whole genome shotgun sequence of Phytohabitans suffuscus NBRC 105367.</title>
        <authorList>
            <person name="Komaki H."/>
            <person name="Tamura T."/>
        </authorList>
    </citation>
    <scope>NUCLEOTIDE SEQUENCE [LARGE SCALE GENOMIC DNA]</scope>
    <source>
        <strain evidence="2 3">NBRC 105367</strain>
    </source>
</reference>
<sequence>MWRVVTGMTSDPVAQAGTALSPEWDRGFDEAFTELICGDPDLVRAEFDALIGASFDDPPEPPAPPAPSAAQPAPSQPAPAQPQPNASPTPVADDGRPPDAAGNNPRSPP</sequence>